<evidence type="ECO:0000313" key="1">
    <source>
        <dbReference type="EMBL" id="JAP50139.1"/>
    </source>
</evidence>
<dbReference type="EMBL" id="GEEE01013086">
    <property type="protein sequence ID" value="JAP50139.1"/>
    <property type="molecule type" value="Transcribed_RNA"/>
</dbReference>
<reference evidence="1" key="1">
    <citation type="submission" date="2016-01" db="EMBL/GenBank/DDBJ databases">
        <title>Reference transcriptome for the parasite Schistocephalus solidus: insights into the molecular evolution of parasitism.</title>
        <authorList>
            <person name="Hebert F.O."/>
            <person name="Grambauer S."/>
            <person name="Barber I."/>
            <person name="Landry C.R."/>
            <person name="Aubin-Horth N."/>
        </authorList>
    </citation>
    <scope>NUCLEOTIDE SEQUENCE</scope>
</reference>
<proteinExistence type="predicted"/>
<feature type="non-terminal residue" evidence="1">
    <location>
        <position position="1"/>
    </location>
</feature>
<sequence length="103" mass="11952">LEVFDHHILRTILRVKYTDCVSSETVHAHCDNITRVSQAIREGRLRLFGHVFRRSPYEFSFTALDPVPVPNFGRRRGRQLKPGSIHFVKKSKCSPWTFGIRSS</sequence>
<protein>
    <submittedName>
        <fullName evidence="1">Uncharacterized protein</fullName>
    </submittedName>
</protein>
<accession>A0A0X3PE89</accession>
<name>A0A0X3PE89_SCHSO</name>
<gene>
    <name evidence="1" type="ORF">TR147497</name>
</gene>
<organism evidence="1">
    <name type="scientific">Schistocephalus solidus</name>
    <name type="common">Tapeworm</name>
    <dbReference type="NCBI Taxonomy" id="70667"/>
    <lineage>
        <taxon>Eukaryota</taxon>
        <taxon>Metazoa</taxon>
        <taxon>Spiralia</taxon>
        <taxon>Lophotrochozoa</taxon>
        <taxon>Platyhelminthes</taxon>
        <taxon>Cestoda</taxon>
        <taxon>Eucestoda</taxon>
        <taxon>Diphyllobothriidea</taxon>
        <taxon>Diphyllobothriidae</taxon>
        <taxon>Schistocephalus</taxon>
    </lineage>
</organism>
<dbReference type="AlphaFoldDB" id="A0A0X3PE89"/>